<keyword evidence="1" id="KW-0472">Membrane</keyword>
<comment type="caution">
    <text evidence="2">The sequence shown here is derived from an EMBL/GenBank/DDBJ whole genome shotgun (WGS) entry which is preliminary data.</text>
</comment>
<dbReference type="EMBL" id="CAXLJM020000007">
    <property type="protein sequence ID" value="CAL8072502.1"/>
    <property type="molecule type" value="Genomic_DNA"/>
</dbReference>
<accession>A0ABP1PP66</accession>
<feature type="transmembrane region" description="Helical" evidence="1">
    <location>
        <begin position="286"/>
        <end position="311"/>
    </location>
</feature>
<evidence type="ECO:0000313" key="2">
    <source>
        <dbReference type="EMBL" id="CAL8072502.1"/>
    </source>
</evidence>
<feature type="transmembrane region" description="Helical" evidence="1">
    <location>
        <begin position="250"/>
        <end position="274"/>
    </location>
</feature>
<feature type="transmembrane region" description="Helical" evidence="1">
    <location>
        <begin position="68"/>
        <end position="86"/>
    </location>
</feature>
<feature type="transmembrane region" description="Helical" evidence="1">
    <location>
        <begin position="170"/>
        <end position="202"/>
    </location>
</feature>
<dbReference type="Proteomes" id="UP001642540">
    <property type="component" value="Unassembled WGS sequence"/>
</dbReference>
<sequence>MLFATASFFGFLSFKIDNERGKLRVDFWSRAKSIHSAMWLVAYTWLVLPTHIYELYRIQNLNELSYTVVMMLCGTMGIILDGLLTINSEGVCKFLNAFYKLLESFPEKYMPNYDYTREKLRTKLTETAFIISTALCVWLGFMIAIHCWLEPSAPSNLLFMIPKESLTLPTYIIASTWFSIYAVNVTVVLAIILLHGLCYFIYVLPILHTELRLGLMPSKYKTIGLLREPNQLVVNYKMLQILVKMVNFEIGILFVVLQLVFIQIILFCNVTLMFQWEDLKIDAKIVLTFIVGFATCGWATFLFVAGIQYGYSEAAMESWKLEYWSTRRERLYMERVKWSLRPFSFGDGKRFIIKPVTVLKYINSVSKNTVRSLITYGKVLGY</sequence>
<keyword evidence="1" id="KW-0812">Transmembrane</keyword>
<name>A0ABP1PP66_9HEXA</name>
<feature type="transmembrane region" description="Helical" evidence="1">
    <location>
        <begin position="37"/>
        <end position="56"/>
    </location>
</feature>
<feature type="transmembrane region" description="Helical" evidence="1">
    <location>
        <begin position="128"/>
        <end position="149"/>
    </location>
</feature>
<evidence type="ECO:0000256" key="1">
    <source>
        <dbReference type="SAM" id="Phobius"/>
    </source>
</evidence>
<keyword evidence="1" id="KW-1133">Transmembrane helix</keyword>
<reference evidence="2 3" key="1">
    <citation type="submission" date="2024-08" db="EMBL/GenBank/DDBJ databases">
        <authorList>
            <person name="Cucini C."/>
            <person name="Frati F."/>
        </authorList>
    </citation>
    <scope>NUCLEOTIDE SEQUENCE [LARGE SCALE GENOMIC DNA]</scope>
</reference>
<keyword evidence="3" id="KW-1185">Reference proteome</keyword>
<proteinExistence type="predicted"/>
<protein>
    <recommendedName>
        <fullName evidence="4">Odorant receptor</fullName>
    </recommendedName>
</protein>
<gene>
    <name evidence="2" type="ORF">ODALV1_LOCUS2201</name>
</gene>
<evidence type="ECO:0000313" key="3">
    <source>
        <dbReference type="Proteomes" id="UP001642540"/>
    </source>
</evidence>
<organism evidence="2 3">
    <name type="scientific">Orchesella dallaii</name>
    <dbReference type="NCBI Taxonomy" id="48710"/>
    <lineage>
        <taxon>Eukaryota</taxon>
        <taxon>Metazoa</taxon>
        <taxon>Ecdysozoa</taxon>
        <taxon>Arthropoda</taxon>
        <taxon>Hexapoda</taxon>
        <taxon>Collembola</taxon>
        <taxon>Entomobryomorpha</taxon>
        <taxon>Entomobryoidea</taxon>
        <taxon>Orchesellidae</taxon>
        <taxon>Orchesellinae</taxon>
        <taxon>Orchesella</taxon>
    </lineage>
</organism>
<evidence type="ECO:0008006" key="4">
    <source>
        <dbReference type="Google" id="ProtNLM"/>
    </source>
</evidence>